<dbReference type="CDD" id="cd01949">
    <property type="entry name" value="GGDEF"/>
    <property type="match status" value="1"/>
</dbReference>
<dbReference type="Pfam" id="PF00990">
    <property type="entry name" value="GGDEF"/>
    <property type="match status" value="1"/>
</dbReference>
<evidence type="ECO:0000313" key="10">
    <source>
        <dbReference type="EMBL" id="QQM31436.1"/>
    </source>
</evidence>
<evidence type="ECO:0000256" key="7">
    <source>
        <dbReference type="ARBA" id="ARBA00034247"/>
    </source>
</evidence>
<organism evidence="10 11">
    <name type="scientific">Martelella lutilitoris</name>
    <dbReference type="NCBI Taxonomy" id="2583532"/>
    <lineage>
        <taxon>Bacteria</taxon>
        <taxon>Pseudomonadati</taxon>
        <taxon>Pseudomonadota</taxon>
        <taxon>Alphaproteobacteria</taxon>
        <taxon>Hyphomicrobiales</taxon>
        <taxon>Aurantimonadaceae</taxon>
        <taxon>Martelella</taxon>
    </lineage>
</organism>
<feature type="domain" description="GGDEF" evidence="9">
    <location>
        <begin position="227"/>
        <end position="357"/>
    </location>
</feature>
<dbReference type="InterPro" id="IPR011620">
    <property type="entry name" value="Sig_transdc_His_kinase_LytS_TM"/>
</dbReference>
<dbReference type="FunFam" id="3.30.70.270:FF:000001">
    <property type="entry name" value="Diguanylate cyclase domain protein"/>
    <property type="match status" value="1"/>
</dbReference>
<feature type="transmembrane region" description="Helical" evidence="8">
    <location>
        <begin position="37"/>
        <end position="56"/>
    </location>
</feature>
<keyword evidence="6 8" id="KW-0472">Membrane</keyword>
<sequence length="380" mass="40545">MSQYVIMTVNFAGLMALTAIAFGLVLKSVAGRPAQQVLFGLVLGLGAAFVSLQPIMFVNGLQIDPRNLFVGCAGAFAGPLGGAISFAIAAATRYYEGDPSAYVCVLSLFLATAAGLAWRSLCWNRGQVGAVHLLLLGLGISLSYVCTFLLPRENWGTVFSSAIPFLTTTNVIGTLVLGGFLERERRRRLREDHLKDQASVDPLTGLKNRRAFEAAYETTVLPQSATLGVAFLLIDLDHFKQVNDTYGHATGDRVLVGVAEKLVARLRDFDLTARFGGEEFAVCLPDTGREDAMMIAQRLRRAVVEVGKSADAPGLTTSIGICWTPSPIAMRRAFDIADGALYQAKLHGRDQVVLDDADAAGTARLPSAVAAGEADRPVPA</sequence>
<comment type="subcellular location">
    <subcellularLocation>
        <location evidence="1">Cell membrane</location>
        <topology evidence="1">Multi-pass membrane protein</topology>
    </subcellularLocation>
</comment>
<dbReference type="SUPFAM" id="SSF55073">
    <property type="entry name" value="Nucleotide cyclase"/>
    <property type="match status" value="1"/>
</dbReference>
<dbReference type="KEGG" id="mlut:JET14_04500"/>
<dbReference type="GO" id="GO:0000155">
    <property type="term" value="F:phosphorelay sensor kinase activity"/>
    <property type="evidence" value="ECO:0007669"/>
    <property type="project" value="InterPro"/>
</dbReference>
<dbReference type="GO" id="GO:0071555">
    <property type="term" value="P:cell wall organization"/>
    <property type="evidence" value="ECO:0007669"/>
    <property type="project" value="InterPro"/>
</dbReference>
<dbReference type="PANTHER" id="PTHR45138:SF9">
    <property type="entry name" value="DIGUANYLATE CYCLASE DGCM-RELATED"/>
    <property type="match status" value="1"/>
</dbReference>
<feature type="transmembrane region" description="Helical" evidence="8">
    <location>
        <begin position="100"/>
        <end position="118"/>
    </location>
</feature>
<keyword evidence="5 8" id="KW-1133">Transmembrane helix</keyword>
<accession>A0A7T7HLJ9</accession>
<protein>
    <recommendedName>
        <fullName evidence="2">diguanylate cyclase</fullName>
        <ecNumber evidence="2">2.7.7.65</ecNumber>
    </recommendedName>
</protein>
<dbReference type="RefSeq" id="WP_200336986.1">
    <property type="nucleotide sequence ID" value="NZ_CP066786.1"/>
</dbReference>
<evidence type="ECO:0000256" key="8">
    <source>
        <dbReference type="SAM" id="Phobius"/>
    </source>
</evidence>
<evidence type="ECO:0000256" key="4">
    <source>
        <dbReference type="ARBA" id="ARBA00022692"/>
    </source>
</evidence>
<evidence type="ECO:0000256" key="1">
    <source>
        <dbReference type="ARBA" id="ARBA00004651"/>
    </source>
</evidence>
<dbReference type="InterPro" id="IPR000160">
    <property type="entry name" value="GGDEF_dom"/>
</dbReference>
<reference evidence="10 11" key="1">
    <citation type="submission" date="2020-12" db="EMBL/GenBank/DDBJ databases">
        <authorList>
            <person name="Zheng R.K."/>
            <person name="Sun C.M."/>
        </authorList>
    </citation>
    <scope>NUCLEOTIDE SEQUENCE [LARGE SCALE GENOMIC DNA]</scope>
    <source>
        <strain evidence="10 11">ZRK001</strain>
    </source>
</reference>
<dbReference type="AlphaFoldDB" id="A0A7T7HLJ9"/>
<evidence type="ECO:0000259" key="9">
    <source>
        <dbReference type="PROSITE" id="PS50887"/>
    </source>
</evidence>
<dbReference type="PROSITE" id="PS50887">
    <property type="entry name" value="GGDEF"/>
    <property type="match status" value="1"/>
</dbReference>
<dbReference type="Gene3D" id="3.30.70.270">
    <property type="match status" value="1"/>
</dbReference>
<name>A0A7T7HLJ9_9HYPH</name>
<evidence type="ECO:0000256" key="3">
    <source>
        <dbReference type="ARBA" id="ARBA00022475"/>
    </source>
</evidence>
<dbReference type="Proteomes" id="UP000596083">
    <property type="component" value="Chromosome"/>
</dbReference>
<gene>
    <name evidence="10" type="ORF">JET14_04500</name>
</gene>
<keyword evidence="3" id="KW-1003">Cell membrane</keyword>
<dbReference type="EC" id="2.7.7.65" evidence="2"/>
<dbReference type="EMBL" id="CP066786">
    <property type="protein sequence ID" value="QQM31436.1"/>
    <property type="molecule type" value="Genomic_DNA"/>
</dbReference>
<comment type="catalytic activity">
    <reaction evidence="7">
        <text>2 GTP = 3',3'-c-di-GMP + 2 diphosphate</text>
        <dbReference type="Rhea" id="RHEA:24898"/>
        <dbReference type="ChEBI" id="CHEBI:33019"/>
        <dbReference type="ChEBI" id="CHEBI:37565"/>
        <dbReference type="ChEBI" id="CHEBI:58805"/>
        <dbReference type="EC" id="2.7.7.65"/>
    </reaction>
</comment>
<evidence type="ECO:0000256" key="2">
    <source>
        <dbReference type="ARBA" id="ARBA00012528"/>
    </source>
</evidence>
<dbReference type="SMART" id="SM00267">
    <property type="entry name" value="GGDEF"/>
    <property type="match status" value="1"/>
</dbReference>
<dbReference type="Pfam" id="PF07694">
    <property type="entry name" value="5TM-5TMR_LYT"/>
    <property type="match status" value="1"/>
</dbReference>
<evidence type="ECO:0000313" key="11">
    <source>
        <dbReference type="Proteomes" id="UP000596083"/>
    </source>
</evidence>
<feature type="transmembrane region" description="Helical" evidence="8">
    <location>
        <begin position="162"/>
        <end position="181"/>
    </location>
</feature>
<dbReference type="PANTHER" id="PTHR45138">
    <property type="entry name" value="REGULATORY COMPONENTS OF SENSORY TRANSDUCTION SYSTEM"/>
    <property type="match status" value="1"/>
</dbReference>
<dbReference type="GO" id="GO:0052621">
    <property type="term" value="F:diguanylate cyclase activity"/>
    <property type="evidence" value="ECO:0007669"/>
    <property type="project" value="UniProtKB-EC"/>
</dbReference>
<feature type="transmembrane region" description="Helical" evidence="8">
    <location>
        <begin position="130"/>
        <end position="150"/>
    </location>
</feature>
<dbReference type="InterPro" id="IPR050469">
    <property type="entry name" value="Diguanylate_Cyclase"/>
</dbReference>
<evidence type="ECO:0000256" key="6">
    <source>
        <dbReference type="ARBA" id="ARBA00023136"/>
    </source>
</evidence>
<keyword evidence="4 8" id="KW-0812">Transmembrane</keyword>
<dbReference type="GO" id="GO:0005886">
    <property type="term" value="C:plasma membrane"/>
    <property type="evidence" value="ECO:0007669"/>
    <property type="project" value="UniProtKB-SubCell"/>
</dbReference>
<evidence type="ECO:0000256" key="5">
    <source>
        <dbReference type="ARBA" id="ARBA00022989"/>
    </source>
</evidence>
<dbReference type="InterPro" id="IPR029787">
    <property type="entry name" value="Nucleotide_cyclase"/>
</dbReference>
<dbReference type="NCBIfam" id="TIGR00254">
    <property type="entry name" value="GGDEF"/>
    <property type="match status" value="1"/>
</dbReference>
<proteinExistence type="predicted"/>
<feature type="transmembrane region" description="Helical" evidence="8">
    <location>
        <begin position="68"/>
        <end position="88"/>
    </location>
</feature>
<dbReference type="InterPro" id="IPR043128">
    <property type="entry name" value="Rev_trsase/Diguanyl_cyclase"/>
</dbReference>